<dbReference type="OrthoDB" id="10513126at2759"/>
<proteinExistence type="predicted"/>
<name>A0A1Y1XHA5_9FUNG</name>
<dbReference type="Proteomes" id="UP000193944">
    <property type="component" value="Unassembled WGS sequence"/>
</dbReference>
<sequence>MGFNINNKKNRQSIIFSGNKNYHKLRSIEDLSNFINTNDNRLSTTSTNSEIRMPTRSTYNKRFSEQSFNSISNVSIADTYCSSFSGSTTASVMSTDLNNIYSYYQTNSGNNDFYDNTQGDKRNKKHRKRKALSKLFQSFSFSNQLQQSMQCPDWEYYCNQKNYNIY</sequence>
<organism evidence="1 2">
    <name type="scientific">Anaeromyces robustus</name>
    <dbReference type="NCBI Taxonomy" id="1754192"/>
    <lineage>
        <taxon>Eukaryota</taxon>
        <taxon>Fungi</taxon>
        <taxon>Fungi incertae sedis</taxon>
        <taxon>Chytridiomycota</taxon>
        <taxon>Chytridiomycota incertae sedis</taxon>
        <taxon>Neocallimastigomycetes</taxon>
        <taxon>Neocallimastigales</taxon>
        <taxon>Neocallimastigaceae</taxon>
        <taxon>Anaeromyces</taxon>
    </lineage>
</organism>
<dbReference type="EMBL" id="MCFG01000040">
    <property type="protein sequence ID" value="ORX85131.1"/>
    <property type="molecule type" value="Genomic_DNA"/>
</dbReference>
<protein>
    <submittedName>
        <fullName evidence="1">Uncharacterized protein</fullName>
    </submittedName>
</protein>
<gene>
    <name evidence="1" type="ORF">BCR32DRAFT_276547</name>
</gene>
<accession>A0A1Y1XHA5</accession>
<evidence type="ECO:0000313" key="2">
    <source>
        <dbReference type="Proteomes" id="UP000193944"/>
    </source>
</evidence>
<dbReference type="AlphaFoldDB" id="A0A1Y1XHA5"/>
<reference evidence="1 2" key="2">
    <citation type="submission" date="2016-08" db="EMBL/GenBank/DDBJ databases">
        <title>Pervasive Adenine N6-methylation of Active Genes in Fungi.</title>
        <authorList>
            <consortium name="DOE Joint Genome Institute"/>
            <person name="Mondo S.J."/>
            <person name="Dannebaum R.O."/>
            <person name="Kuo R.C."/>
            <person name="Labutti K."/>
            <person name="Haridas S."/>
            <person name="Kuo A."/>
            <person name="Salamov A."/>
            <person name="Ahrendt S.R."/>
            <person name="Lipzen A."/>
            <person name="Sullivan W."/>
            <person name="Andreopoulos W.B."/>
            <person name="Clum A."/>
            <person name="Lindquist E."/>
            <person name="Daum C."/>
            <person name="Ramamoorthy G.K."/>
            <person name="Gryganskyi A."/>
            <person name="Culley D."/>
            <person name="Magnuson J.K."/>
            <person name="James T.Y."/>
            <person name="O'Malley M.A."/>
            <person name="Stajich J.E."/>
            <person name="Spatafora J.W."/>
            <person name="Visel A."/>
            <person name="Grigoriev I.V."/>
        </authorList>
    </citation>
    <scope>NUCLEOTIDE SEQUENCE [LARGE SCALE GENOMIC DNA]</scope>
    <source>
        <strain evidence="1 2">S4</strain>
    </source>
</reference>
<comment type="caution">
    <text evidence="1">The sequence shown here is derived from an EMBL/GenBank/DDBJ whole genome shotgun (WGS) entry which is preliminary data.</text>
</comment>
<keyword evidence="2" id="KW-1185">Reference proteome</keyword>
<reference evidence="1 2" key="1">
    <citation type="submission" date="2016-08" db="EMBL/GenBank/DDBJ databases">
        <title>A Parts List for Fungal Cellulosomes Revealed by Comparative Genomics.</title>
        <authorList>
            <consortium name="DOE Joint Genome Institute"/>
            <person name="Haitjema C.H."/>
            <person name="Gilmore S.P."/>
            <person name="Henske J.K."/>
            <person name="Solomon K.V."/>
            <person name="De Groot R."/>
            <person name="Kuo A."/>
            <person name="Mondo S.J."/>
            <person name="Salamov A.A."/>
            <person name="Labutti K."/>
            <person name="Zhao Z."/>
            <person name="Chiniquy J."/>
            <person name="Barry K."/>
            <person name="Brewer H.M."/>
            <person name="Purvine S.O."/>
            <person name="Wright A.T."/>
            <person name="Boxma B."/>
            <person name="Van Alen T."/>
            <person name="Hackstein J.H."/>
            <person name="Baker S.E."/>
            <person name="Grigoriev I.V."/>
            <person name="O'Malley M.A."/>
        </authorList>
    </citation>
    <scope>NUCLEOTIDE SEQUENCE [LARGE SCALE GENOMIC DNA]</scope>
    <source>
        <strain evidence="1 2">S4</strain>
    </source>
</reference>
<evidence type="ECO:0000313" key="1">
    <source>
        <dbReference type="EMBL" id="ORX85131.1"/>
    </source>
</evidence>